<keyword evidence="2" id="KW-1185">Reference proteome</keyword>
<proteinExistence type="predicted"/>
<protein>
    <recommendedName>
        <fullName evidence="3">50S ribosomal protein L29</fullName>
    </recommendedName>
</protein>
<gene>
    <name evidence="1" type="ORF">MFLAVUS_008953</name>
</gene>
<evidence type="ECO:0000313" key="1">
    <source>
        <dbReference type="EMBL" id="GAA5815444.1"/>
    </source>
</evidence>
<accession>A0ABP9Z8Q3</accession>
<name>A0ABP9Z8Q3_9FUNG</name>
<organism evidence="1 2">
    <name type="scientific">Mucor flavus</name>
    <dbReference type="NCBI Taxonomy" id="439312"/>
    <lineage>
        <taxon>Eukaryota</taxon>
        <taxon>Fungi</taxon>
        <taxon>Fungi incertae sedis</taxon>
        <taxon>Mucoromycota</taxon>
        <taxon>Mucoromycotina</taxon>
        <taxon>Mucoromycetes</taxon>
        <taxon>Mucorales</taxon>
        <taxon>Mucorineae</taxon>
        <taxon>Mucoraceae</taxon>
        <taxon>Mucor</taxon>
    </lineage>
</organism>
<evidence type="ECO:0008006" key="3">
    <source>
        <dbReference type="Google" id="ProtNLM"/>
    </source>
</evidence>
<dbReference type="EMBL" id="BAABUK010000026">
    <property type="protein sequence ID" value="GAA5815444.1"/>
    <property type="molecule type" value="Genomic_DNA"/>
</dbReference>
<sequence length="69" mass="8280">MLSVLERKWLELEAELKVSSFRSRQATSQFVEKREELLLTIDKAFEIVERLARVRAKLKMRENNRDTNE</sequence>
<reference evidence="1 2" key="1">
    <citation type="submission" date="2024-04" db="EMBL/GenBank/DDBJ databases">
        <title>genome sequences of Mucor flavus KT1a and Helicostylum pulchrum KT1b strains isolated from the surface of a dry-aged beef.</title>
        <authorList>
            <person name="Toyotome T."/>
            <person name="Hosono M."/>
            <person name="Torimaru M."/>
            <person name="Fukuda K."/>
            <person name="Mikami N."/>
        </authorList>
    </citation>
    <scope>NUCLEOTIDE SEQUENCE [LARGE SCALE GENOMIC DNA]</scope>
    <source>
        <strain evidence="1 2">KT1a</strain>
    </source>
</reference>
<comment type="caution">
    <text evidence="1">The sequence shown here is derived from an EMBL/GenBank/DDBJ whole genome shotgun (WGS) entry which is preliminary data.</text>
</comment>
<evidence type="ECO:0000313" key="2">
    <source>
        <dbReference type="Proteomes" id="UP001473302"/>
    </source>
</evidence>
<dbReference type="Proteomes" id="UP001473302">
    <property type="component" value="Unassembled WGS sequence"/>
</dbReference>